<dbReference type="Gene3D" id="1.25.40.10">
    <property type="entry name" value="Tetratricopeptide repeat domain"/>
    <property type="match status" value="4"/>
</dbReference>
<dbReference type="PANTHER" id="PTHR47936">
    <property type="entry name" value="PPR_LONG DOMAIN-CONTAINING PROTEIN"/>
    <property type="match status" value="1"/>
</dbReference>
<dbReference type="HOGENOM" id="CLU_002706_10_3_1"/>
<evidence type="ECO:0000256" key="3">
    <source>
        <dbReference type="PROSITE-ProRule" id="PRU00708"/>
    </source>
</evidence>
<evidence type="ECO:0008006" key="6">
    <source>
        <dbReference type="Google" id="ProtNLM"/>
    </source>
</evidence>
<feature type="repeat" description="PPR" evidence="3">
    <location>
        <begin position="205"/>
        <end position="239"/>
    </location>
</feature>
<dbReference type="OMA" id="NAAYNVR"/>
<dbReference type="InterPro" id="IPR011990">
    <property type="entry name" value="TPR-like_helical_dom_sf"/>
</dbReference>
<dbReference type="Proteomes" id="UP000017836">
    <property type="component" value="Unassembled WGS sequence"/>
</dbReference>
<name>W1PNT2_AMBTC</name>
<feature type="repeat" description="PPR" evidence="3">
    <location>
        <begin position="240"/>
        <end position="274"/>
    </location>
</feature>
<dbReference type="Gramene" id="ERN09474">
    <property type="protein sequence ID" value="ERN09474"/>
    <property type="gene ID" value="AMTR_s00029p00104950"/>
</dbReference>
<organism evidence="4 5">
    <name type="scientific">Amborella trichopoda</name>
    <dbReference type="NCBI Taxonomy" id="13333"/>
    <lineage>
        <taxon>Eukaryota</taxon>
        <taxon>Viridiplantae</taxon>
        <taxon>Streptophyta</taxon>
        <taxon>Embryophyta</taxon>
        <taxon>Tracheophyta</taxon>
        <taxon>Spermatophyta</taxon>
        <taxon>Magnoliopsida</taxon>
        <taxon>Amborellales</taxon>
        <taxon>Amborellaceae</taxon>
        <taxon>Amborella</taxon>
    </lineage>
</organism>
<dbReference type="NCBIfam" id="TIGR00756">
    <property type="entry name" value="PPR"/>
    <property type="match status" value="4"/>
</dbReference>
<dbReference type="PANTHER" id="PTHR47936:SF8">
    <property type="entry name" value="PENTATRICOPEPTIDE REPEAT-CONTAINING PROTEIN"/>
    <property type="match status" value="1"/>
</dbReference>
<evidence type="ECO:0000313" key="5">
    <source>
        <dbReference type="Proteomes" id="UP000017836"/>
    </source>
</evidence>
<gene>
    <name evidence="4" type="ORF">AMTR_s00029p00104950</name>
</gene>
<keyword evidence="5" id="KW-1185">Reference proteome</keyword>
<protein>
    <recommendedName>
        <fullName evidence="6">Pentacotripeptide-repeat region of PRORP domain-containing protein</fullName>
    </recommendedName>
</protein>
<accession>W1PNT2</accession>
<sequence>MSSLCLRRRAFLQAHRFCTSATLSENTDTLTFNVARRKLRYTSEPSKVIDIFNSVQKLNGVAGARAVRDLVVRRLVKSQRFSDIETLLENQKKHPHAKVERFLSDVILAYGRAKMADQAIKTFYQMDELGCPRTVSSFNVLLTALKDSEKFDRVTKLFDEIPTKFGISPDHFSYSIFLKSLCDSGSPDKAYEKLKEMNEKGITVTNISYTTLIDGFYKKKKPEEAEKIWDEMVKNGCSLDTPAYNAKLIYIANHGKPEEALKLLGEMEASNVKPDALSYNFLLMCYLKNGEKEEAKKVYEEMASNSKGCYPNQMTYRIFIRYLVQKKDYDLALEVCKESIRRRKAPKFQTVSDLIKGLVKNSKEEEAKQVIKMVHDTLPPNVLHAWKKFEAQLDLNKKEGSSSDE</sequence>
<dbReference type="AlphaFoldDB" id="W1PNT2"/>
<keyword evidence="2" id="KW-0677">Repeat</keyword>
<evidence type="ECO:0000256" key="1">
    <source>
        <dbReference type="ARBA" id="ARBA00007626"/>
    </source>
</evidence>
<feature type="repeat" description="PPR" evidence="3">
    <location>
        <begin position="275"/>
        <end position="305"/>
    </location>
</feature>
<dbReference type="KEGG" id="atr:18437627"/>
<dbReference type="SUPFAM" id="SSF81901">
    <property type="entry name" value="HCP-like"/>
    <property type="match status" value="1"/>
</dbReference>
<dbReference type="InterPro" id="IPR002885">
    <property type="entry name" value="PPR_rpt"/>
</dbReference>
<dbReference type="Pfam" id="PF13041">
    <property type="entry name" value="PPR_2"/>
    <property type="match status" value="3"/>
</dbReference>
<evidence type="ECO:0000256" key="2">
    <source>
        <dbReference type="ARBA" id="ARBA00022737"/>
    </source>
</evidence>
<comment type="similarity">
    <text evidence="1">Belongs to the PPR family. P subfamily.</text>
</comment>
<evidence type="ECO:0000313" key="4">
    <source>
        <dbReference type="EMBL" id="ERN09474.1"/>
    </source>
</evidence>
<dbReference type="PROSITE" id="PS51375">
    <property type="entry name" value="PPR"/>
    <property type="match status" value="4"/>
</dbReference>
<dbReference type="OrthoDB" id="185373at2759"/>
<dbReference type="EMBL" id="KI392980">
    <property type="protein sequence ID" value="ERN09474.1"/>
    <property type="molecule type" value="Genomic_DNA"/>
</dbReference>
<dbReference type="GO" id="GO:0003729">
    <property type="term" value="F:mRNA binding"/>
    <property type="evidence" value="ECO:0000318"/>
    <property type="project" value="GO_Central"/>
</dbReference>
<reference evidence="5" key="1">
    <citation type="journal article" date="2013" name="Science">
        <title>The Amborella genome and the evolution of flowering plants.</title>
        <authorList>
            <consortium name="Amborella Genome Project"/>
        </authorList>
    </citation>
    <scope>NUCLEOTIDE SEQUENCE [LARGE SCALE GENOMIC DNA]</scope>
</reference>
<proteinExistence type="inferred from homology"/>
<dbReference type="Pfam" id="PF01535">
    <property type="entry name" value="PPR"/>
    <property type="match status" value="2"/>
</dbReference>
<feature type="repeat" description="PPR" evidence="3">
    <location>
        <begin position="170"/>
        <end position="204"/>
    </location>
</feature>
<dbReference type="eggNOG" id="KOG4197">
    <property type="taxonomic scope" value="Eukaryota"/>
</dbReference>